<dbReference type="PRINTS" id="PR00604">
    <property type="entry name" value="CYTCHRMECIAB"/>
</dbReference>
<gene>
    <name evidence="9" type="ORF">DDZ18_04110</name>
</gene>
<dbReference type="RefSeq" id="WP_109252058.1">
    <property type="nucleotide sequence ID" value="NZ_QEXV01000001.1"/>
</dbReference>
<dbReference type="InterPro" id="IPR009056">
    <property type="entry name" value="Cyt_c-like_dom"/>
</dbReference>
<feature type="domain" description="Cytochrome c" evidence="8">
    <location>
        <begin position="71"/>
        <end position="174"/>
    </location>
</feature>
<accession>A0A2U2BXT8</accession>
<keyword evidence="5 6" id="KW-0408">Iron</keyword>
<name>A0A2U2BXT8_9PROT</name>
<evidence type="ECO:0000256" key="2">
    <source>
        <dbReference type="ARBA" id="ARBA00022617"/>
    </source>
</evidence>
<evidence type="ECO:0000256" key="3">
    <source>
        <dbReference type="ARBA" id="ARBA00022723"/>
    </source>
</evidence>
<evidence type="ECO:0000256" key="6">
    <source>
        <dbReference type="PROSITE-ProRule" id="PRU00433"/>
    </source>
</evidence>
<reference evidence="10" key="1">
    <citation type="submission" date="2018-05" db="EMBL/GenBank/DDBJ databases">
        <authorList>
            <person name="Liu B.-T."/>
        </authorList>
    </citation>
    <scope>NUCLEOTIDE SEQUENCE [LARGE SCALE GENOMIC DNA]</scope>
    <source>
        <strain evidence="10">WD6-1</strain>
    </source>
</reference>
<proteinExistence type="predicted"/>
<evidence type="ECO:0000256" key="1">
    <source>
        <dbReference type="ARBA" id="ARBA00022448"/>
    </source>
</evidence>
<dbReference type="InterPro" id="IPR036909">
    <property type="entry name" value="Cyt_c-like_dom_sf"/>
</dbReference>
<dbReference type="EMBL" id="QEXV01000001">
    <property type="protein sequence ID" value="PWE18784.1"/>
    <property type="molecule type" value="Genomic_DNA"/>
</dbReference>
<dbReference type="InterPro" id="IPR002327">
    <property type="entry name" value="Cyt_c_1A/1B"/>
</dbReference>
<evidence type="ECO:0000313" key="10">
    <source>
        <dbReference type="Proteomes" id="UP000245168"/>
    </source>
</evidence>
<keyword evidence="1" id="KW-0813">Transport</keyword>
<protein>
    <submittedName>
        <fullName evidence="9">Cytochrome c family protein</fullName>
    </submittedName>
</protein>
<dbReference type="Gene3D" id="1.10.760.10">
    <property type="entry name" value="Cytochrome c-like domain"/>
    <property type="match status" value="1"/>
</dbReference>
<feature type="compositionally biased region" description="Low complexity" evidence="7">
    <location>
        <begin position="229"/>
        <end position="240"/>
    </location>
</feature>
<dbReference type="GO" id="GO:0020037">
    <property type="term" value="F:heme binding"/>
    <property type="evidence" value="ECO:0007669"/>
    <property type="project" value="InterPro"/>
</dbReference>
<sequence>MGDLFFNKVAGAVLAILLVILALRTLSEGLFHAEAPEEPAYPIDLAALEGGEAEEEEEEGPLDLGALLASADVSAGERVARRCAACHTFEEGGANGTGPNLWDVVGRAVAGMDGFNYSNAMQEYAEGGTEWMFRNLYDYLENPRGYVPGTAMSFAGLRQQEDRINMIAYLHSLSNDPEPLPEPLPEEEPAEAAEAEGEAESETADAGEAMEDATEAAEAAAAEDEAVGEEAAQGDGAAPAEAEEDEAEAEAEGEPTE</sequence>
<feature type="compositionally biased region" description="Acidic residues" evidence="7">
    <location>
        <begin position="241"/>
        <end position="257"/>
    </location>
</feature>
<organism evidence="9 10">
    <name type="scientific">Marinicauda salina</name>
    <dbReference type="NCBI Taxonomy" id="2135793"/>
    <lineage>
        <taxon>Bacteria</taxon>
        <taxon>Pseudomonadati</taxon>
        <taxon>Pseudomonadota</taxon>
        <taxon>Alphaproteobacteria</taxon>
        <taxon>Maricaulales</taxon>
        <taxon>Maricaulaceae</taxon>
        <taxon>Marinicauda</taxon>
    </lineage>
</organism>
<dbReference type="PANTHER" id="PTHR11961">
    <property type="entry name" value="CYTOCHROME C"/>
    <property type="match status" value="1"/>
</dbReference>
<dbReference type="Pfam" id="PF00034">
    <property type="entry name" value="Cytochrom_C"/>
    <property type="match status" value="1"/>
</dbReference>
<evidence type="ECO:0000256" key="7">
    <source>
        <dbReference type="SAM" id="MobiDB-lite"/>
    </source>
</evidence>
<dbReference type="PROSITE" id="PS51007">
    <property type="entry name" value="CYTC"/>
    <property type="match status" value="1"/>
</dbReference>
<evidence type="ECO:0000313" key="9">
    <source>
        <dbReference type="EMBL" id="PWE18784.1"/>
    </source>
</evidence>
<feature type="compositionally biased region" description="Acidic residues" evidence="7">
    <location>
        <begin position="184"/>
        <end position="228"/>
    </location>
</feature>
<evidence type="ECO:0000256" key="4">
    <source>
        <dbReference type="ARBA" id="ARBA00022982"/>
    </source>
</evidence>
<dbReference type="GO" id="GO:0046872">
    <property type="term" value="F:metal ion binding"/>
    <property type="evidence" value="ECO:0007669"/>
    <property type="project" value="UniProtKB-KW"/>
</dbReference>
<dbReference type="AlphaFoldDB" id="A0A2U2BXT8"/>
<dbReference type="GO" id="GO:0009055">
    <property type="term" value="F:electron transfer activity"/>
    <property type="evidence" value="ECO:0007669"/>
    <property type="project" value="InterPro"/>
</dbReference>
<feature type="region of interest" description="Disordered" evidence="7">
    <location>
        <begin position="173"/>
        <end position="257"/>
    </location>
</feature>
<keyword evidence="3 6" id="KW-0479">Metal-binding</keyword>
<keyword evidence="4" id="KW-0249">Electron transport</keyword>
<dbReference type="SUPFAM" id="SSF46626">
    <property type="entry name" value="Cytochrome c"/>
    <property type="match status" value="1"/>
</dbReference>
<comment type="caution">
    <text evidence="9">The sequence shown here is derived from an EMBL/GenBank/DDBJ whole genome shotgun (WGS) entry which is preliminary data.</text>
</comment>
<evidence type="ECO:0000256" key="5">
    <source>
        <dbReference type="ARBA" id="ARBA00023004"/>
    </source>
</evidence>
<dbReference type="OrthoDB" id="9805828at2"/>
<keyword evidence="2 6" id="KW-0349">Heme</keyword>
<dbReference type="Proteomes" id="UP000245168">
    <property type="component" value="Unassembled WGS sequence"/>
</dbReference>
<evidence type="ECO:0000259" key="8">
    <source>
        <dbReference type="PROSITE" id="PS51007"/>
    </source>
</evidence>
<keyword evidence="10" id="KW-1185">Reference proteome</keyword>